<dbReference type="SUPFAM" id="SSF69279">
    <property type="entry name" value="Phage tail proteins"/>
    <property type="match status" value="1"/>
</dbReference>
<reference evidence="2" key="1">
    <citation type="journal article" date="2019" name="Int. J. Syst. Evol. Microbiol.">
        <title>The Global Catalogue of Microorganisms (GCM) 10K type strain sequencing project: providing services to taxonomists for standard genome sequencing and annotation.</title>
        <authorList>
            <consortium name="The Broad Institute Genomics Platform"/>
            <consortium name="The Broad Institute Genome Sequencing Center for Infectious Disease"/>
            <person name="Wu L."/>
            <person name="Ma J."/>
        </authorList>
    </citation>
    <scope>NUCLEOTIDE SEQUENCE [LARGE SCALE GENOMIC DNA]</scope>
    <source>
        <strain evidence="2">KCTC 3950</strain>
    </source>
</reference>
<evidence type="ECO:0000313" key="2">
    <source>
        <dbReference type="Proteomes" id="UP001597541"/>
    </source>
</evidence>
<dbReference type="Pfam" id="PF09393">
    <property type="entry name" value="DUF2001"/>
    <property type="match status" value="1"/>
</dbReference>
<accession>A0ABW5PEH9</accession>
<dbReference type="Gene3D" id="2.30.110.40">
    <property type="entry name" value="Phage tail tube protein"/>
    <property type="match status" value="1"/>
</dbReference>
<dbReference type="InterPro" id="IPR018989">
    <property type="entry name" value="DUF2001"/>
</dbReference>
<organism evidence="1 2">
    <name type="scientific">Paenibacillus gansuensis</name>
    <dbReference type="NCBI Taxonomy" id="306542"/>
    <lineage>
        <taxon>Bacteria</taxon>
        <taxon>Bacillati</taxon>
        <taxon>Bacillota</taxon>
        <taxon>Bacilli</taxon>
        <taxon>Bacillales</taxon>
        <taxon>Paenibacillaceae</taxon>
        <taxon>Paenibacillus</taxon>
    </lineage>
</organism>
<dbReference type="Proteomes" id="UP001597541">
    <property type="component" value="Unassembled WGS sequence"/>
</dbReference>
<sequence>MTEFLKAGDIVSGQEGRGWITINGINHEMFYLRNLRATAEKNKSEIKTIGKRGTQRKATGWSGTGSMTIFYVTSMFRKLMYDYIKTGKDVYFDITIVNEDPNSTIGKQTVTLKGVNLDSVVMAALDADADELDEDIDFTWEDIDMPDQFVAPVLG</sequence>
<comment type="caution">
    <text evidence="1">The sequence shown here is derived from an EMBL/GenBank/DDBJ whole genome shotgun (WGS) entry which is preliminary data.</text>
</comment>
<dbReference type="EMBL" id="JBHUME010000008">
    <property type="protein sequence ID" value="MFD2613539.1"/>
    <property type="molecule type" value="Genomic_DNA"/>
</dbReference>
<evidence type="ECO:0000313" key="1">
    <source>
        <dbReference type="EMBL" id="MFD2613539.1"/>
    </source>
</evidence>
<name>A0ABW5PEH9_9BACL</name>
<dbReference type="InterPro" id="IPR038628">
    <property type="entry name" value="XkdM-like_sf"/>
</dbReference>
<proteinExistence type="predicted"/>
<gene>
    <name evidence="1" type="ORF">ACFSUF_13995</name>
</gene>
<keyword evidence="2" id="KW-1185">Reference proteome</keyword>
<dbReference type="RefSeq" id="WP_377603532.1">
    <property type="nucleotide sequence ID" value="NZ_JBHUME010000008.1"/>
</dbReference>
<protein>
    <submittedName>
        <fullName evidence="1">Phage tail tube protein</fullName>
    </submittedName>
</protein>